<dbReference type="InterPro" id="IPR036188">
    <property type="entry name" value="FAD/NAD-bd_sf"/>
</dbReference>
<dbReference type="Proteomes" id="UP001555826">
    <property type="component" value="Unassembled WGS sequence"/>
</dbReference>
<keyword evidence="3" id="KW-0274">FAD</keyword>
<keyword evidence="6" id="KW-1185">Reference proteome</keyword>
<dbReference type="InterPro" id="IPR050641">
    <property type="entry name" value="RIFMO-like"/>
</dbReference>
<proteinExistence type="predicted"/>
<name>A0ABV3PAN6_9ACTN</name>
<evidence type="ECO:0000259" key="4">
    <source>
        <dbReference type="Pfam" id="PF01494"/>
    </source>
</evidence>
<evidence type="ECO:0000313" key="5">
    <source>
        <dbReference type="EMBL" id="MEW9266453.1"/>
    </source>
</evidence>
<sequence length="508" mass="54338">MTGVDDLPAEDTDVLVVGAGPTGLLAALVLARRGVRAVVVDGKSGPTTESRALAVQARTVEVYDQLGLADDFLARAHRAARVQIGPPGRPAVVDLAAAQEGQTPFPGLHVLEQSRTEDLLVGALGATGRDVRWNHALIDLDDRTAEPDGRVCALLDGPDGMTRLRARWCIGADGAGSVVRRSLGLAFEGVTDDAVFWVADVRGATGLPEDCLTMRAGRRGFGVFYPLGAGGHVRAISIAASPDVGQEEALATARRDLGVGHASVDWFSTYRVHHRVAERFRRGAVFLAGDAAHVHSPVGGQGMNTGLQDAQDLAHLLADVVLGHAGPDALDRYERERRPVALRLVRVTDRAFGLMARRNPVTALVRRGFATVAAPFAARGVRTSVGRRVAGYVGQYRIHHHVATRPLPAWADDRAVGRRAFPTQGNRPALRSLAWQLHSYGAAPARPADLPDWIEGPHAFPTDTGRWRTDRTYLVRPDGFVAAAVPTVGGVLDDETLRAAFRAHDLRA</sequence>
<feature type="domain" description="FAD-binding" evidence="4">
    <location>
        <begin position="11"/>
        <end position="346"/>
    </location>
</feature>
<accession>A0ABV3PAN6</accession>
<dbReference type="EMBL" id="JBFNQN010000012">
    <property type="protein sequence ID" value="MEW9266453.1"/>
    <property type="molecule type" value="Genomic_DNA"/>
</dbReference>
<keyword evidence="2" id="KW-0285">Flavoprotein</keyword>
<keyword evidence="5" id="KW-0560">Oxidoreductase</keyword>
<dbReference type="PANTHER" id="PTHR43004">
    <property type="entry name" value="TRK SYSTEM POTASSIUM UPTAKE PROTEIN"/>
    <property type="match status" value="1"/>
</dbReference>
<evidence type="ECO:0000313" key="6">
    <source>
        <dbReference type="Proteomes" id="UP001555826"/>
    </source>
</evidence>
<dbReference type="Pfam" id="PF01494">
    <property type="entry name" value="FAD_binding_3"/>
    <property type="match status" value="1"/>
</dbReference>
<gene>
    <name evidence="5" type="ORF">AB1207_17010</name>
</gene>
<organism evidence="5 6">
    <name type="scientific">Kineococcus endophyticus</name>
    <dbReference type="NCBI Taxonomy" id="1181883"/>
    <lineage>
        <taxon>Bacteria</taxon>
        <taxon>Bacillati</taxon>
        <taxon>Actinomycetota</taxon>
        <taxon>Actinomycetes</taxon>
        <taxon>Kineosporiales</taxon>
        <taxon>Kineosporiaceae</taxon>
        <taxon>Kineococcus</taxon>
    </lineage>
</organism>
<evidence type="ECO:0000256" key="2">
    <source>
        <dbReference type="ARBA" id="ARBA00022630"/>
    </source>
</evidence>
<keyword evidence="5" id="KW-0503">Monooxygenase</keyword>
<dbReference type="PRINTS" id="PR00420">
    <property type="entry name" value="RNGMNOXGNASE"/>
</dbReference>
<dbReference type="PANTHER" id="PTHR43004:SF19">
    <property type="entry name" value="BINDING MONOOXYGENASE, PUTATIVE (JCVI)-RELATED"/>
    <property type="match status" value="1"/>
</dbReference>
<protein>
    <submittedName>
        <fullName evidence="5">FAD-dependent monooxygenase</fullName>
    </submittedName>
</protein>
<dbReference type="Gene3D" id="3.30.70.2450">
    <property type="match status" value="1"/>
</dbReference>
<evidence type="ECO:0000256" key="1">
    <source>
        <dbReference type="ARBA" id="ARBA00001974"/>
    </source>
</evidence>
<comment type="caution">
    <text evidence="5">The sequence shown here is derived from an EMBL/GenBank/DDBJ whole genome shotgun (WGS) entry which is preliminary data.</text>
</comment>
<dbReference type="RefSeq" id="WP_367639592.1">
    <property type="nucleotide sequence ID" value="NZ_JBFNQN010000012.1"/>
</dbReference>
<dbReference type="Gene3D" id="3.50.50.60">
    <property type="entry name" value="FAD/NAD(P)-binding domain"/>
    <property type="match status" value="1"/>
</dbReference>
<comment type="cofactor">
    <cofactor evidence="1">
        <name>FAD</name>
        <dbReference type="ChEBI" id="CHEBI:57692"/>
    </cofactor>
</comment>
<dbReference type="GO" id="GO:0004497">
    <property type="term" value="F:monooxygenase activity"/>
    <property type="evidence" value="ECO:0007669"/>
    <property type="project" value="UniProtKB-KW"/>
</dbReference>
<dbReference type="InterPro" id="IPR002938">
    <property type="entry name" value="FAD-bd"/>
</dbReference>
<reference evidence="5 6" key="1">
    <citation type="submission" date="2024-07" db="EMBL/GenBank/DDBJ databases">
        <authorList>
            <person name="Thanompreechachai J."/>
            <person name="Duangmal K."/>
        </authorList>
    </citation>
    <scope>NUCLEOTIDE SEQUENCE [LARGE SCALE GENOMIC DNA]</scope>
    <source>
        <strain evidence="5 6">KCTC 19886</strain>
    </source>
</reference>
<evidence type="ECO:0000256" key="3">
    <source>
        <dbReference type="ARBA" id="ARBA00022827"/>
    </source>
</evidence>
<dbReference type="SUPFAM" id="SSF51905">
    <property type="entry name" value="FAD/NAD(P)-binding domain"/>
    <property type="match status" value="1"/>
</dbReference>